<reference evidence="8 9" key="1">
    <citation type="journal article" date="2016" name="Nat. Commun.">
        <title>Thousands of microbial genomes shed light on interconnected biogeochemical processes in an aquifer system.</title>
        <authorList>
            <person name="Anantharaman K."/>
            <person name="Brown C.T."/>
            <person name="Hug L.A."/>
            <person name="Sharon I."/>
            <person name="Castelle C.J."/>
            <person name="Probst A.J."/>
            <person name="Thomas B.C."/>
            <person name="Singh A."/>
            <person name="Wilkins M.J."/>
            <person name="Karaoz U."/>
            <person name="Brodie E.L."/>
            <person name="Williams K.H."/>
            <person name="Hubbard S.S."/>
            <person name="Banfield J.F."/>
        </authorList>
    </citation>
    <scope>NUCLEOTIDE SEQUENCE [LARGE SCALE GENOMIC DNA]</scope>
</reference>
<evidence type="ECO:0000256" key="1">
    <source>
        <dbReference type="ARBA" id="ARBA00006540"/>
    </source>
</evidence>
<dbReference type="Pfam" id="PF00297">
    <property type="entry name" value="Ribosomal_L3"/>
    <property type="match status" value="1"/>
</dbReference>
<evidence type="ECO:0000256" key="7">
    <source>
        <dbReference type="SAM" id="MobiDB-lite"/>
    </source>
</evidence>
<keyword evidence="4 8" id="KW-0689">Ribosomal protein</keyword>
<dbReference type="GO" id="GO:0006412">
    <property type="term" value="P:translation"/>
    <property type="evidence" value="ECO:0007669"/>
    <property type="project" value="UniProtKB-UniRule"/>
</dbReference>
<organism evidence="8 9">
    <name type="scientific">Candidatus Woesebacteria bacterium GWA1_41_8</name>
    <dbReference type="NCBI Taxonomy" id="1802471"/>
    <lineage>
        <taxon>Bacteria</taxon>
        <taxon>Candidatus Woeseibacteriota</taxon>
    </lineage>
</organism>
<evidence type="ECO:0000256" key="5">
    <source>
        <dbReference type="ARBA" id="ARBA00023274"/>
    </source>
</evidence>
<evidence type="ECO:0000313" key="8">
    <source>
        <dbReference type="EMBL" id="OGM02785.1"/>
    </source>
</evidence>
<evidence type="ECO:0000256" key="4">
    <source>
        <dbReference type="ARBA" id="ARBA00022980"/>
    </source>
</evidence>
<dbReference type="EMBL" id="MGFJ01000014">
    <property type="protein sequence ID" value="OGM02785.1"/>
    <property type="molecule type" value="Genomic_DNA"/>
</dbReference>
<evidence type="ECO:0000256" key="2">
    <source>
        <dbReference type="ARBA" id="ARBA00022730"/>
    </source>
</evidence>
<gene>
    <name evidence="8" type="ORF">A2115_01760</name>
</gene>
<dbReference type="PANTHER" id="PTHR11229:SF16">
    <property type="entry name" value="LARGE RIBOSOMAL SUBUNIT PROTEIN UL3C"/>
    <property type="match status" value="1"/>
</dbReference>
<name>A0A1F7WL84_9BACT</name>
<accession>A0A1F7WL84</accession>
<dbReference type="InterPro" id="IPR009000">
    <property type="entry name" value="Transl_B-barrel_sf"/>
</dbReference>
<dbReference type="GO" id="GO:0022625">
    <property type="term" value="C:cytosolic large ribosomal subunit"/>
    <property type="evidence" value="ECO:0007669"/>
    <property type="project" value="TreeGrafter"/>
</dbReference>
<feature type="region of interest" description="Disordered" evidence="7">
    <location>
        <begin position="140"/>
        <end position="173"/>
    </location>
</feature>
<dbReference type="STRING" id="1802471.A2115_01760"/>
<evidence type="ECO:0000313" key="9">
    <source>
        <dbReference type="Proteomes" id="UP000176198"/>
    </source>
</evidence>
<dbReference type="FunFam" id="2.40.30.10:FF:000004">
    <property type="entry name" value="50S ribosomal protein L3"/>
    <property type="match status" value="1"/>
</dbReference>
<comment type="caution">
    <text evidence="8">The sequence shown here is derived from an EMBL/GenBank/DDBJ whole genome shotgun (WGS) entry which is preliminary data.</text>
</comment>
<dbReference type="GO" id="GO:0019843">
    <property type="term" value="F:rRNA binding"/>
    <property type="evidence" value="ECO:0007669"/>
    <property type="project" value="UniProtKB-KW"/>
</dbReference>
<dbReference type="Gene3D" id="2.40.30.10">
    <property type="entry name" value="Translation factors"/>
    <property type="match status" value="1"/>
</dbReference>
<keyword evidence="3" id="KW-0694">RNA-binding</keyword>
<protein>
    <recommendedName>
        <fullName evidence="6">50S ribosomal protein L3</fullName>
    </recommendedName>
</protein>
<sequence>MREVRLSEKTDLKVGDEIKVGDIFKKGDLVAVTGKSKGKGFAGVVKRWHFAGGPRTHGQSDRLRAPGSIGQGTTPGRVYKGKKMAGRMGSATITIKNLAVVSVDEAKNEIMLSGPVPGIPGGLLIIKKIGSGKLEDLIQETPQIQVQQEEAPEGEGKEEAEKQLEVKEGKDEG</sequence>
<proteinExistence type="inferred from homology"/>
<dbReference type="InterPro" id="IPR019927">
    <property type="entry name" value="Ribosomal_uL3_bac/org-type"/>
</dbReference>
<dbReference type="Proteomes" id="UP000176198">
    <property type="component" value="Unassembled WGS sequence"/>
</dbReference>
<evidence type="ECO:0000256" key="6">
    <source>
        <dbReference type="NCBIfam" id="TIGR03625"/>
    </source>
</evidence>
<keyword evidence="5" id="KW-0687">Ribonucleoprotein</keyword>
<keyword evidence="2" id="KW-0699">rRNA-binding</keyword>
<comment type="similarity">
    <text evidence="1">Belongs to the universal ribosomal protein uL3 family.</text>
</comment>
<dbReference type="InterPro" id="IPR000597">
    <property type="entry name" value="Ribosomal_uL3"/>
</dbReference>
<dbReference type="AlphaFoldDB" id="A0A1F7WL84"/>
<feature type="compositionally biased region" description="Basic and acidic residues" evidence="7">
    <location>
        <begin position="154"/>
        <end position="173"/>
    </location>
</feature>
<dbReference type="PANTHER" id="PTHR11229">
    <property type="entry name" value="50S RIBOSOMAL PROTEIN L3"/>
    <property type="match status" value="1"/>
</dbReference>
<dbReference type="NCBIfam" id="TIGR03625">
    <property type="entry name" value="L3_bact"/>
    <property type="match status" value="1"/>
</dbReference>
<feature type="region of interest" description="Disordered" evidence="7">
    <location>
        <begin position="53"/>
        <end position="73"/>
    </location>
</feature>
<evidence type="ECO:0000256" key="3">
    <source>
        <dbReference type="ARBA" id="ARBA00022884"/>
    </source>
</evidence>
<dbReference type="GO" id="GO:0003735">
    <property type="term" value="F:structural constituent of ribosome"/>
    <property type="evidence" value="ECO:0007669"/>
    <property type="project" value="UniProtKB-UniRule"/>
</dbReference>
<dbReference type="SUPFAM" id="SSF50447">
    <property type="entry name" value="Translation proteins"/>
    <property type="match status" value="1"/>
</dbReference>